<dbReference type="AlphaFoldDB" id="A0AA38GJG8"/>
<evidence type="ECO:0000313" key="3">
    <source>
        <dbReference type="Proteomes" id="UP000824469"/>
    </source>
</evidence>
<gene>
    <name evidence="2" type="ORF">KI387_017764</name>
</gene>
<evidence type="ECO:0000256" key="1">
    <source>
        <dbReference type="SAM" id="MobiDB-lite"/>
    </source>
</evidence>
<protein>
    <submittedName>
        <fullName evidence="2">Uncharacterized protein</fullName>
    </submittedName>
</protein>
<organism evidence="2 3">
    <name type="scientific">Taxus chinensis</name>
    <name type="common">Chinese yew</name>
    <name type="synonym">Taxus wallichiana var. chinensis</name>
    <dbReference type="NCBI Taxonomy" id="29808"/>
    <lineage>
        <taxon>Eukaryota</taxon>
        <taxon>Viridiplantae</taxon>
        <taxon>Streptophyta</taxon>
        <taxon>Embryophyta</taxon>
        <taxon>Tracheophyta</taxon>
        <taxon>Spermatophyta</taxon>
        <taxon>Pinopsida</taxon>
        <taxon>Pinidae</taxon>
        <taxon>Conifers II</taxon>
        <taxon>Cupressales</taxon>
        <taxon>Taxaceae</taxon>
        <taxon>Taxus</taxon>
    </lineage>
</organism>
<feature type="compositionally biased region" description="Polar residues" evidence="1">
    <location>
        <begin position="1"/>
        <end position="14"/>
    </location>
</feature>
<name>A0AA38GJG8_TAXCH</name>
<feature type="non-terminal residue" evidence="2">
    <location>
        <position position="1"/>
    </location>
</feature>
<reference evidence="2 3" key="1">
    <citation type="journal article" date="2021" name="Nat. Plants">
        <title>The Taxus genome provides insights into paclitaxel biosynthesis.</title>
        <authorList>
            <person name="Xiong X."/>
            <person name="Gou J."/>
            <person name="Liao Q."/>
            <person name="Li Y."/>
            <person name="Zhou Q."/>
            <person name="Bi G."/>
            <person name="Li C."/>
            <person name="Du R."/>
            <person name="Wang X."/>
            <person name="Sun T."/>
            <person name="Guo L."/>
            <person name="Liang H."/>
            <person name="Lu P."/>
            <person name="Wu Y."/>
            <person name="Zhang Z."/>
            <person name="Ro D.K."/>
            <person name="Shang Y."/>
            <person name="Huang S."/>
            <person name="Yan J."/>
        </authorList>
    </citation>
    <scope>NUCLEOTIDE SEQUENCE [LARGE SCALE GENOMIC DNA]</scope>
    <source>
        <strain evidence="2">Ta-2019</strain>
    </source>
</reference>
<dbReference type="EMBL" id="JAHRHJ020000003">
    <property type="protein sequence ID" value="KAH9323125.1"/>
    <property type="molecule type" value="Genomic_DNA"/>
</dbReference>
<dbReference type="Proteomes" id="UP000824469">
    <property type="component" value="Unassembled WGS sequence"/>
</dbReference>
<proteinExistence type="predicted"/>
<keyword evidence="3" id="KW-1185">Reference proteome</keyword>
<sequence>TTVIISPTISSLTKKISPPTKVPSIPPSSETPTNILDKSIQHDNVNTDDSKDYDEKFDVVRLIDEALGKPKFTSIDVDDSYFEDTFLSNGP</sequence>
<feature type="compositionally biased region" description="Polar residues" evidence="1">
    <location>
        <begin position="27"/>
        <end position="36"/>
    </location>
</feature>
<feature type="non-terminal residue" evidence="2">
    <location>
        <position position="91"/>
    </location>
</feature>
<accession>A0AA38GJG8</accession>
<evidence type="ECO:0000313" key="2">
    <source>
        <dbReference type="EMBL" id="KAH9323125.1"/>
    </source>
</evidence>
<feature type="region of interest" description="Disordered" evidence="1">
    <location>
        <begin position="1"/>
        <end position="36"/>
    </location>
</feature>
<comment type="caution">
    <text evidence="2">The sequence shown here is derived from an EMBL/GenBank/DDBJ whole genome shotgun (WGS) entry which is preliminary data.</text>
</comment>